<dbReference type="Gene3D" id="3.40.50.300">
    <property type="entry name" value="P-loop containing nucleotide triphosphate hydrolases"/>
    <property type="match status" value="2"/>
</dbReference>
<dbReference type="GO" id="GO:0005524">
    <property type="term" value="F:ATP binding"/>
    <property type="evidence" value="ECO:0007669"/>
    <property type="project" value="UniProtKB-KW"/>
</dbReference>
<dbReference type="PANTHER" id="PTHR32114">
    <property type="entry name" value="ABC TRANSPORTER ABCH.3"/>
    <property type="match status" value="1"/>
</dbReference>
<keyword evidence="11" id="KW-0234">DNA repair</keyword>
<evidence type="ECO:0000256" key="13">
    <source>
        <dbReference type="SAM" id="Coils"/>
    </source>
</evidence>
<reference evidence="15 16" key="1">
    <citation type="submission" date="2019-06" db="EMBL/GenBank/DDBJ databases">
        <title>Genome sequence of Litorilinea aerophila BAA-2444.</title>
        <authorList>
            <person name="Maclea K.S."/>
            <person name="Maurais E.G."/>
            <person name="Iannazzi L.C."/>
        </authorList>
    </citation>
    <scope>NUCLEOTIDE SEQUENCE [LARGE SCALE GENOMIC DNA]</scope>
    <source>
        <strain evidence="15 16">ATCC BAA-2444</strain>
    </source>
</reference>
<dbReference type="InterPro" id="IPR027417">
    <property type="entry name" value="P-loop_NTPase"/>
</dbReference>
<evidence type="ECO:0000256" key="5">
    <source>
        <dbReference type="ARBA" id="ARBA00022741"/>
    </source>
</evidence>
<keyword evidence="5" id="KW-0547">Nucleotide-binding</keyword>
<dbReference type="Pfam" id="PF04423">
    <property type="entry name" value="Rad50_zn_hook"/>
    <property type="match status" value="1"/>
</dbReference>
<keyword evidence="4 12" id="KW-0479">Metal-binding</keyword>
<dbReference type="Pfam" id="PF13476">
    <property type="entry name" value="AAA_23"/>
    <property type="match status" value="1"/>
</dbReference>
<evidence type="ECO:0000259" key="14">
    <source>
        <dbReference type="PROSITE" id="PS51131"/>
    </source>
</evidence>
<name>A0A540VEU7_9CHLR</name>
<keyword evidence="7" id="KW-0378">Hydrolase</keyword>
<evidence type="ECO:0000256" key="10">
    <source>
        <dbReference type="ARBA" id="ARBA00023054"/>
    </source>
</evidence>
<dbReference type="EMBL" id="VIGC01000015">
    <property type="protein sequence ID" value="TQE95286.1"/>
    <property type="molecule type" value="Genomic_DNA"/>
</dbReference>
<proteinExistence type="inferred from homology"/>
<evidence type="ECO:0000313" key="16">
    <source>
        <dbReference type="Proteomes" id="UP000317371"/>
    </source>
</evidence>
<feature type="coiled-coil region" evidence="13">
    <location>
        <begin position="643"/>
        <end position="748"/>
    </location>
</feature>
<dbReference type="GO" id="GO:0046872">
    <property type="term" value="F:metal ion binding"/>
    <property type="evidence" value="ECO:0007669"/>
    <property type="project" value="UniProtKB-UniRule"/>
</dbReference>
<dbReference type="SUPFAM" id="SSF52540">
    <property type="entry name" value="P-loop containing nucleoside triphosphate hydrolases"/>
    <property type="match status" value="1"/>
</dbReference>
<dbReference type="InParanoid" id="A0A540VEU7"/>
<dbReference type="GO" id="GO:0006302">
    <property type="term" value="P:double-strand break repair"/>
    <property type="evidence" value="ECO:0007669"/>
    <property type="project" value="InterPro"/>
</dbReference>
<dbReference type="Proteomes" id="UP000317371">
    <property type="component" value="Unassembled WGS sequence"/>
</dbReference>
<evidence type="ECO:0000256" key="7">
    <source>
        <dbReference type="ARBA" id="ARBA00022801"/>
    </source>
</evidence>
<dbReference type="AlphaFoldDB" id="A0A540VEU7"/>
<feature type="coiled-coil region" evidence="13">
    <location>
        <begin position="476"/>
        <end position="561"/>
    </location>
</feature>
<feature type="coiled-coil region" evidence="13">
    <location>
        <begin position="177"/>
        <end position="441"/>
    </location>
</feature>
<evidence type="ECO:0000256" key="12">
    <source>
        <dbReference type="PROSITE-ProRule" id="PRU00471"/>
    </source>
</evidence>
<dbReference type="InterPro" id="IPR003395">
    <property type="entry name" value="RecF/RecN/SMC_N"/>
</dbReference>
<evidence type="ECO:0000313" key="15">
    <source>
        <dbReference type="EMBL" id="TQE95286.1"/>
    </source>
</evidence>
<dbReference type="InterPro" id="IPR038729">
    <property type="entry name" value="Rad50/SbcC_AAA"/>
</dbReference>
<gene>
    <name evidence="15" type="ORF">FKZ61_13005</name>
</gene>
<keyword evidence="10 13" id="KW-0175">Coiled coil</keyword>
<dbReference type="InterPro" id="IPR013134">
    <property type="entry name" value="Zn_hook_RAD50"/>
</dbReference>
<evidence type="ECO:0000256" key="3">
    <source>
        <dbReference type="ARBA" id="ARBA00013368"/>
    </source>
</evidence>
<feature type="domain" description="Zinc-hook" evidence="14">
    <location>
        <begin position="414"/>
        <end position="512"/>
    </location>
</feature>
<keyword evidence="16" id="KW-1185">Reference proteome</keyword>
<comment type="caution">
    <text evidence="15">The sequence shown here is derived from an EMBL/GenBank/DDBJ whole genome shotgun (WGS) entry which is preliminary data.</text>
</comment>
<dbReference type="Pfam" id="PF02463">
    <property type="entry name" value="SMC_N"/>
    <property type="match status" value="1"/>
</dbReference>
<evidence type="ECO:0000256" key="1">
    <source>
        <dbReference type="ARBA" id="ARBA00006930"/>
    </source>
</evidence>
<keyword evidence="8 12" id="KW-0862">Zinc</keyword>
<evidence type="ECO:0000256" key="2">
    <source>
        <dbReference type="ARBA" id="ARBA00011322"/>
    </source>
</evidence>
<comment type="subunit">
    <text evidence="2">Heterodimer of SbcC and SbcD.</text>
</comment>
<protein>
    <recommendedName>
        <fullName evidence="3">Nuclease SbcCD subunit C</fullName>
    </recommendedName>
</protein>
<dbReference type="PROSITE" id="PS51131">
    <property type="entry name" value="ZN_HOOK"/>
    <property type="match status" value="1"/>
</dbReference>
<accession>A0A540VEU7</accession>
<comment type="similarity">
    <text evidence="1">Belongs to the SMC family. SbcC subfamily.</text>
</comment>
<feature type="binding site" evidence="12">
    <location>
        <position position="460"/>
    </location>
    <ligand>
        <name>Zn(2+)</name>
        <dbReference type="ChEBI" id="CHEBI:29105"/>
    </ligand>
</feature>
<dbReference type="Gene3D" id="1.10.287.510">
    <property type="entry name" value="Helix hairpin bin"/>
    <property type="match status" value="1"/>
</dbReference>
<keyword evidence="6" id="KW-0227">DNA damage</keyword>
<organism evidence="15 16">
    <name type="scientific">Litorilinea aerophila</name>
    <dbReference type="NCBI Taxonomy" id="1204385"/>
    <lineage>
        <taxon>Bacteria</taxon>
        <taxon>Bacillati</taxon>
        <taxon>Chloroflexota</taxon>
        <taxon>Caldilineae</taxon>
        <taxon>Caldilineales</taxon>
        <taxon>Caldilineaceae</taxon>
        <taxon>Litorilinea</taxon>
    </lineage>
</organism>
<dbReference type="SUPFAM" id="SSF75712">
    <property type="entry name" value="Rad50 coiled-coil Zn hook"/>
    <property type="match status" value="1"/>
</dbReference>
<sequence>MQILSLHLENVKSYEDCRVEFAEGVNAIVGHNGAGKSTILEAIGFALFDYLPYTQSNFVRAGAKGASVTVTFRSDVDERVYQVVRRCGSSGQHYLYDPELDARICEGKADVLSFLRHHLGVEGDTDLASLFADAVGVSQGTFTAAFLETPARRKGIFDRLLRVEEYQRTFERLLEPLQRLGQRMSELDVTLAGLESQLARLPALTEAMAQRRQEIQQRQQRLAEAQARLETVVAQRAGLEAVRHELTGLQQQLAQAEQRLQGVEEQLAGARQAHAEAEAARTLVQTHQADHDRYLAAQAHQQELEAQVQARQALRDRCARLENLRGQLAVRLQLLQQEQETIAEAQATLAALQEPVARQTALEEALAAARQRLARLEDARAEVDRQTERLHRLQARAAALEQQLAQAQALEEQRRELEARLEALRQQLDEIRQEQARCQAEADPIRRQNEALAEASTARCPVCEQPLTPEHREQLLSRNQARLDSLRQEYSRLQQQGRDARQTLQAEEARLRQLQEALQRLPRPAELAEVQQEIQAGQEAVATAQARVTELAQAADQVEALTAELQALGDPRQRQAVAASQAARADQVARDLATVSEQLAARQQELADLEAQLQAFAGLDDALAEVAAQLRTFAAAYEVVLANRRLAQQVEERQAQIQALEETRERLLAERADTAARLQAVQSQFDEAHFQALGVEEQELRQELGSLQTAIELLTRQQADDEAQIQELRALEAQQQEAADRRAHLARLREILETLRKLLREAGPFITEALVRQIGEGAAQIFGEIMQDYTRHLAWTKDYGITLEVDGHEREFAQLSGGEQMSAALAVRLALLREMSNIDVAFFDEPTANLDEARRSALAQQILQVRGFRQLFVISHDDTFEQATQHLIRVERVNGTSTVHYL</sequence>
<feature type="binding site" evidence="12">
    <location>
        <position position="463"/>
    </location>
    <ligand>
        <name>Zn(2+)</name>
        <dbReference type="ChEBI" id="CHEBI:29105"/>
    </ligand>
</feature>
<dbReference type="PANTHER" id="PTHR32114:SF2">
    <property type="entry name" value="ABC TRANSPORTER ABCH.3"/>
    <property type="match status" value="1"/>
</dbReference>
<dbReference type="RefSeq" id="WP_141610564.1">
    <property type="nucleotide sequence ID" value="NZ_VIGC02000015.1"/>
</dbReference>
<keyword evidence="9" id="KW-0067">ATP-binding</keyword>
<evidence type="ECO:0000256" key="4">
    <source>
        <dbReference type="ARBA" id="ARBA00022723"/>
    </source>
</evidence>
<dbReference type="GO" id="GO:0016887">
    <property type="term" value="F:ATP hydrolysis activity"/>
    <property type="evidence" value="ECO:0007669"/>
    <property type="project" value="InterPro"/>
</dbReference>
<dbReference type="OrthoDB" id="9795626at2"/>
<evidence type="ECO:0000256" key="11">
    <source>
        <dbReference type="ARBA" id="ARBA00023204"/>
    </source>
</evidence>
<evidence type="ECO:0000256" key="6">
    <source>
        <dbReference type="ARBA" id="ARBA00022763"/>
    </source>
</evidence>
<evidence type="ECO:0000256" key="9">
    <source>
        <dbReference type="ARBA" id="ARBA00022840"/>
    </source>
</evidence>
<evidence type="ECO:0000256" key="8">
    <source>
        <dbReference type="ARBA" id="ARBA00022833"/>
    </source>
</evidence>